<evidence type="ECO:0000313" key="5">
    <source>
        <dbReference type="Proteomes" id="UP000467385"/>
    </source>
</evidence>
<dbReference type="Gene3D" id="1.10.357.10">
    <property type="entry name" value="Tetracycline Repressor, domain 2"/>
    <property type="match status" value="1"/>
</dbReference>
<dbReference type="AlphaFoldDB" id="A0A7I7YLP1"/>
<proteinExistence type="predicted"/>
<evidence type="ECO:0000256" key="1">
    <source>
        <dbReference type="ARBA" id="ARBA00023125"/>
    </source>
</evidence>
<organism evidence="4 5">
    <name type="scientific">Mycobacterium conspicuum</name>
    <dbReference type="NCBI Taxonomy" id="44010"/>
    <lineage>
        <taxon>Bacteria</taxon>
        <taxon>Bacillati</taxon>
        <taxon>Actinomycetota</taxon>
        <taxon>Actinomycetes</taxon>
        <taxon>Mycobacteriales</taxon>
        <taxon>Mycobacteriaceae</taxon>
        <taxon>Mycobacterium</taxon>
    </lineage>
</organism>
<dbReference type="InterPro" id="IPR001647">
    <property type="entry name" value="HTH_TetR"/>
</dbReference>
<keyword evidence="5" id="KW-1185">Reference proteome</keyword>
<dbReference type="SUPFAM" id="SSF46689">
    <property type="entry name" value="Homeodomain-like"/>
    <property type="match status" value="1"/>
</dbReference>
<feature type="DNA-binding region" description="H-T-H motif" evidence="2">
    <location>
        <begin position="49"/>
        <end position="68"/>
    </location>
</feature>
<evidence type="ECO:0000256" key="2">
    <source>
        <dbReference type="PROSITE-ProRule" id="PRU00335"/>
    </source>
</evidence>
<name>A0A7I7YLP1_9MYCO</name>
<dbReference type="InterPro" id="IPR009057">
    <property type="entry name" value="Homeodomain-like_sf"/>
</dbReference>
<sequence length="211" mass="22616">MKLNLAAIWDRVNRSVYDRAVSDVTVPARERIERAAARLFYRNGIHATGVELVAREANVSKRTLYQHFASKNDLVDNYLRGIDARGGSVVEKRLGDLDAPARDRLLSIFDIPRAEVVRGCPFHNAAVESAGSLAGADAIVRAHKEKFVRRLVAIAKEAGAADPHLLGHQLAVLFEGASAMATSLNDTAPVVHARAAAATLIDAALAGAHPS</sequence>
<accession>A0A7I7YLP1</accession>
<feature type="domain" description="HTH tetR-type" evidence="3">
    <location>
        <begin position="26"/>
        <end position="86"/>
    </location>
</feature>
<evidence type="ECO:0000313" key="4">
    <source>
        <dbReference type="EMBL" id="BBZ42062.1"/>
    </source>
</evidence>
<dbReference type="Pfam" id="PF00440">
    <property type="entry name" value="TetR_N"/>
    <property type="match status" value="1"/>
</dbReference>
<dbReference type="GO" id="GO:0003700">
    <property type="term" value="F:DNA-binding transcription factor activity"/>
    <property type="evidence" value="ECO:0007669"/>
    <property type="project" value="TreeGrafter"/>
</dbReference>
<dbReference type="GO" id="GO:0000976">
    <property type="term" value="F:transcription cis-regulatory region binding"/>
    <property type="evidence" value="ECO:0007669"/>
    <property type="project" value="TreeGrafter"/>
</dbReference>
<dbReference type="PANTHER" id="PTHR30055:SF200">
    <property type="entry name" value="HTH-TYPE TRANSCRIPTIONAL REPRESSOR BDCR"/>
    <property type="match status" value="1"/>
</dbReference>
<protein>
    <submittedName>
        <fullName evidence="4">TetR family transcriptional regulator</fullName>
    </submittedName>
</protein>
<dbReference type="Proteomes" id="UP000467385">
    <property type="component" value="Chromosome"/>
</dbReference>
<keyword evidence="1 2" id="KW-0238">DNA-binding</keyword>
<dbReference type="InterPro" id="IPR036271">
    <property type="entry name" value="Tet_transcr_reg_TetR-rel_C_sf"/>
</dbReference>
<reference evidence="4 5" key="1">
    <citation type="journal article" date="2019" name="Emerg. Microbes Infect.">
        <title>Comprehensive subspecies identification of 175 nontuberculous mycobacteria species based on 7547 genomic profiles.</title>
        <authorList>
            <person name="Matsumoto Y."/>
            <person name="Kinjo T."/>
            <person name="Motooka D."/>
            <person name="Nabeya D."/>
            <person name="Jung N."/>
            <person name="Uechi K."/>
            <person name="Horii T."/>
            <person name="Iida T."/>
            <person name="Fujita J."/>
            <person name="Nakamura S."/>
        </authorList>
    </citation>
    <scope>NUCLEOTIDE SEQUENCE [LARGE SCALE GENOMIC DNA]</scope>
    <source>
        <strain evidence="4 5">JCM 14738</strain>
    </source>
</reference>
<dbReference type="PROSITE" id="PS50977">
    <property type="entry name" value="HTH_TETR_2"/>
    <property type="match status" value="1"/>
</dbReference>
<gene>
    <name evidence="4" type="ORF">MCNS_51250</name>
</gene>
<dbReference type="SUPFAM" id="SSF48498">
    <property type="entry name" value="Tetracyclin repressor-like, C-terminal domain"/>
    <property type="match status" value="1"/>
</dbReference>
<dbReference type="PRINTS" id="PR00455">
    <property type="entry name" value="HTHTETR"/>
</dbReference>
<evidence type="ECO:0000259" key="3">
    <source>
        <dbReference type="PROSITE" id="PS50977"/>
    </source>
</evidence>
<dbReference type="OrthoDB" id="4214267at2"/>
<dbReference type="PANTHER" id="PTHR30055">
    <property type="entry name" value="HTH-TYPE TRANSCRIPTIONAL REGULATOR RUTR"/>
    <property type="match status" value="1"/>
</dbReference>
<dbReference type="EMBL" id="AP022613">
    <property type="protein sequence ID" value="BBZ42062.1"/>
    <property type="molecule type" value="Genomic_DNA"/>
</dbReference>
<dbReference type="InterPro" id="IPR050109">
    <property type="entry name" value="HTH-type_TetR-like_transc_reg"/>
</dbReference>